<evidence type="ECO:0000256" key="1">
    <source>
        <dbReference type="SAM" id="MobiDB-lite"/>
    </source>
</evidence>
<accession>A0A4Z2FK56</accession>
<dbReference type="EMBL" id="SRLO01001100">
    <property type="protein sequence ID" value="TNN41539.1"/>
    <property type="molecule type" value="Genomic_DNA"/>
</dbReference>
<proteinExistence type="predicted"/>
<organism evidence="2 3">
    <name type="scientific">Liparis tanakae</name>
    <name type="common">Tanaka's snailfish</name>
    <dbReference type="NCBI Taxonomy" id="230148"/>
    <lineage>
        <taxon>Eukaryota</taxon>
        <taxon>Metazoa</taxon>
        <taxon>Chordata</taxon>
        <taxon>Craniata</taxon>
        <taxon>Vertebrata</taxon>
        <taxon>Euteleostomi</taxon>
        <taxon>Actinopterygii</taxon>
        <taxon>Neopterygii</taxon>
        <taxon>Teleostei</taxon>
        <taxon>Neoteleostei</taxon>
        <taxon>Acanthomorphata</taxon>
        <taxon>Eupercaria</taxon>
        <taxon>Perciformes</taxon>
        <taxon>Cottioidei</taxon>
        <taxon>Cottales</taxon>
        <taxon>Liparidae</taxon>
        <taxon>Liparis</taxon>
    </lineage>
</organism>
<reference evidence="2 3" key="1">
    <citation type="submission" date="2019-03" db="EMBL/GenBank/DDBJ databases">
        <title>First draft genome of Liparis tanakae, snailfish: a comprehensive survey of snailfish specific genes.</title>
        <authorList>
            <person name="Kim W."/>
            <person name="Song I."/>
            <person name="Jeong J.-H."/>
            <person name="Kim D."/>
            <person name="Kim S."/>
            <person name="Ryu S."/>
            <person name="Song J.Y."/>
            <person name="Lee S.K."/>
        </authorList>
    </citation>
    <scope>NUCLEOTIDE SEQUENCE [LARGE SCALE GENOMIC DNA]</scope>
    <source>
        <tissue evidence="2">Muscle</tissue>
    </source>
</reference>
<comment type="caution">
    <text evidence="2">The sequence shown here is derived from an EMBL/GenBank/DDBJ whole genome shotgun (WGS) entry which is preliminary data.</text>
</comment>
<evidence type="ECO:0000313" key="3">
    <source>
        <dbReference type="Proteomes" id="UP000314294"/>
    </source>
</evidence>
<feature type="region of interest" description="Disordered" evidence="1">
    <location>
        <begin position="56"/>
        <end position="109"/>
    </location>
</feature>
<gene>
    <name evidence="2" type="ORF">EYF80_048299</name>
</gene>
<protein>
    <submittedName>
        <fullName evidence="2">Uncharacterized protein</fullName>
    </submittedName>
</protein>
<dbReference type="AlphaFoldDB" id="A0A4Z2FK56"/>
<keyword evidence="3" id="KW-1185">Reference proteome</keyword>
<sequence length="109" mass="11675">MEAPPTLTADGVVPPQIEEARFALIAAATRHVSLTDTCAAQSVTQAASLRTRWVAASRESRGESPDTSHSSLRLYCADKHSGREPEEQKDSGVSIRGSSHINVRSGCRT</sequence>
<evidence type="ECO:0000313" key="2">
    <source>
        <dbReference type="EMBL" id="TNN41539.1"/>
    </source>
</evidence>
<dbReference type="Proteomes" id="UP000314294">
    <property type="component" value="Unassembled WGS sequence"/>
</dbReference>
<feature type="compositionally biased region" description="Basic and acidic residues" evidence="1">
    <location>
        <begin position="76"/>
        <end position="90"/>
    </location>
</feature>
<feature type="compositionally biased region" description="Polar residues" evidence="1">
    <location>
        <begin position="96"/>
        <end position="109"/>
    </location>
</feature>
<name>A0A4Z2FK56_9TELE</name>